<gene>
    <name evidence="2" type="ORF">PoB_001046000</name>
</gene>
<dbReference type="EMBL" id="BLXT01001274">
    <property type="protein sequence ID" value="GFN83954.1"/>
    <property type="molecule type" value="Genomic_DNA"/>
</dbReference>
<dbReference type="Proteomes" id="UP000735302">
    <property type="component" value="Unassembled WGS sequence"/>
</dbReference>
<reference evidence="2 3" key="1">
    <citation type="journal article" date="2021" name="Elife">
        <title>Chloroplast acquisition without the gene transfer in kleptoplastic sea slugs, Plakobranchus ocellatus.</title>
        <authorList>
            <person name="Maeda T."/>
            <person name="Takahashi S."/>
            <person name="Yoshida T."/>
            <person name="Shimamura S."/>
            <person name="Takaki Y."/>
            <person name="Nagai Y."/>
            <person name="Toyoda A."/>
            <person name="Suzuki Y."/>
            <person name="Arimoto A."/>
            <person name="Ishii H."/>
            <person name="Satoh N."/>
            <person name="Nishiyama T."/>
            <person name="Hasebe M."/>
            <person name="Maruyama T."/>
            <person name="Minagawa J."/>
            <person name="Obokata J."/>
            <person name="Shigenobu S."/>
        </authorList>
    </citation>
    <scope>NUCLEOTIDE SEQUENCE [LARGE SCALE GENOMIC DNA]</scope>
</reference>
<feature type="region of interest" description="Disordered" evidence="1">
    <location>
        <begin position="34"/>
        <end position="69"/>
    </location>
</feature>
<dbReference type="AlphaFoldDB" id="A0AAV3YMK5"/>
<organism evidence="2 3">
    <name type="scientific">Plakobranchus ocellatus</name>
    <dbReference type="NCBI Taxonomy" id="259542"/>
    <lineage>
        <taxon>Eukaryota</taxon>
        <taxon>Metazoa</taxon>
        <taxon>Spiralia</taxon>
        <taxon>Lophotrochozoa</taxon>
        <taxon>Mollusca</taxon>
        <taxon>Gastropoda</taxon>
        <taxon>Heterobranchia</taxon>
        <taxon>Euthyneura</taxon>
        <taxon>Panpulmonata</taxon>
        <taxon>Sacoglossa</taxon>
        <taxon>Placobranchoidea</taxon>
        <taxon>Plakobranchidae</taxon>
        <taxon>Plakobranchus</taxon>
    </lineage>
</organism>
<proteinExistence type="predicted"/>
<accession>A0AAV3YMK5</accession>
<sequence>MPGTLVVGSNTSSRLKMPLRFLHNKVMSGFQALRKARAPMASSNSRQKGPSRPQGGFTAPPTPEKSLMS</sequence>
<keyword evidence="3" id="KW-1185">Reference proteome</keyword>
<name>A0AAV3YMK5_9GAST</name>
<comment type="caution">
    <text evidence="2">The sequence shown here is derived from an EMBL/GenBank/DDBJ whole genome shotgun (WGS) entry which is preliminary data.</text>
</comment>
<protein>
    <submittedName>
        <fullName evidence="2">Uncharacterized protein</fullName>
    </submittedName>
</protein>
<evidence type="ECO:0000313" key="3">
    <source>
        <dbReference type="Proteomes" id="UP000735302"/>
    </source>
</evidence>
<evidence type="ECO:0000256" key="1">
    <source>
        <dbReference type="SAM" id="MobiDB-lite"/>
    </source>
</evidence>
<evidence type="ECO:0000313" key="2">
    <source>
        <dbReference type="EMBL" id="GFN83954.1"/>
    </source>
</evidence>